<name>A0A6A5T5T5_9PLEO</name>
<dbReference type="Proteomes" id="UP000800038">
    <property type="component" value="Unassembled WGS sequence"/>
</dbReference>
<evidence type="ECO:0000259" key="2">
    <source>
        <dbReference type="Pfam" id="PF24476"/>
    </source>
</evidence>
<protein>
    <recommendedName>
        <fullName evidence="2">DUF7580 domain-containing protein</fullName>
    </recommendedName>
</protein>
<evidence type="ECO:0000313" key="3">
    <source>
        <dbReference type="EMBL" id="KAF1947079.1"/>
    </source>
</evidence>
<feature type="chain" id="PRO_5025507782" description="DUF7580 domain-containing protein" evidence="1">
    <location>
        <begin position="24"/>
        <end position="579"/>
    </location>
</feature>
<feature type="domain" description="DUF7580" evidence="2">
    <location>
        <begin position="204"/>
        <end position="572"/>
    </location>
</feature>
<sequence>MSGIEVAGLVLGCLPLLIQGIESYNEGLDPIKSFMRWERELPQFIRKLRNQHVHYAQTIRILLEPITSEVELAEMMTDPGSSHKLWKSKGIALQDKLQESYQAYQSTIGDIERITQKIASKLDLDRATELTRNDLEAIVAANPIKANDRFEFRKRIRFGMSKKTIKALLEELDDCNKELERFTEKSEKIETYRKATKPSYATRLQRLQRYAKSLHESLTLCWSCSCKSSHNTSLQLESRGGLFASGLNKMIVSSKTSFNVSFSTITADGKGMPWLVQAAEICVEEEDGTSLTVMPSPKPKMRKSVSFGTPPPYALLDPAGALASSLQEVSDLCASIQQLHKSASTIGFSLDSKSKLRGAYSIDTSEAHIPASGLVSLENLLNHPPIVNGRCSKLSKKERYSLALTLASSVLYLNSTPWLTDQWAAKDILFHRTSTTARPIDIERPYLAPALVELSKGLPSGSKPRGFQNKNTVLLALAIALLELYFGMTAEKYQESEHGAADPSVHQNPWLLCALAHTWAEEQTEDLSAAFLNAVRHCLRCFSDPGASLQDAEFLQAAVEGIVLPLQEELHQFLGKTAS</sequence>
<keyword evidence="4" id="KW-1185">Reference proteome</keyword>
<organism evidence="3 4">
    <name type="scientific">Clathrospora elynae</name>
    <dbReference type="NCBI Taxonomy" id="706981"/>
    <lineage>
        <taxon>Eukaryota</taxon>
        <taxon>Fungi</taxon>
        <taxon>Dikarya</taxon>
        <taxon>Ascomycota</taxon>
        <taxon>Pezizomycotina</taxon>
        <taxon>Dothideomycetes</taxon>
        <taxon>Pleosporomycetidae</taxon>
        <taxon>Pleosporales</taxon>
        <taxon>Diademaceae</taxon>
        <taxon>Clathrospora</taxon>
    </lineage>
</organism>
<evidence type="ECO:0000256" key="1">
    <source>
        <dbReference type="SAM" id="SignalP"/>
    </source>
</evidence>
<dbReference type="PANTHER" id="PTHR35186:SF4">
    <property type="entry name" value="PRION-INHIBITION AND PROPAGATION HELO DOMAIN-CONTAINING PROTEIN"/>
    <property type="match status" value="1"/>
</dbReference>
<reference evidence="3" key="1">
    <citation type="journal article" date="2020" name="Stud. Mycol.">
        <title>101 Dothideomycetes genomes: a test case for predicting lifestyles and emergence of pathogens.</title>
        <authorList>
            <person name="Haridas S."/>
            <person name="Albert R."/>
            <person name="Binder M."/>
            <person name="Bloem J."/>
            <person name="Labutti K."/>
            <person name="Salamov A."/>
            <person name="Andreopoulos B."/>
            <person name="Baker S."/>
            <person name="Barry K."/>
            <person name="Bills G."/>
            <person name="Bluhm B."/>
            <person name="Cannon C."/>
            <person name="Castanera R."/>
            <person name="Culley D."/>
            <person name="Daum C."/>
            <person name="Ezra D."/>
            <person name="Gonzalez J."/>
            <person name="Henrissat B."/>
            <person name="Kuo A."/>
            <person name="Liang C."/>
            <person name="Lipzen A."/>
            <person name="Lutzoni F."/>
            <person name="Magnuson J."/>
            <person name="Mondo S."/>
            <person name="Nolan M."/>
            <person name="Ohm R."/>
            <person name="Pangilinan J."/>
            <person name="Park H.-J."/>
            <person name="Ramirez L."/>
            <person name="Alfaro M."/>
            <person name="Sun H."/>
            <person name="Tritt A."/>
            <person name="Yoshinaga Y."/>
            <person name="Zwiers L.-H."/>
            <person name="Turgeon B."/>
            <person name="Goodwin S."/>
            <person name="Spatafora J."/>
            <person name="Crous P."/>
            <person name="Grigoriev I."/>
        </authorList>
    </citation>
    <scope>NUCLEOTIDE SEQUENCE</scope>
    <source>
        <strain evidence="3">CBS 161.51</strain>
    </source>
</reference>
<proteinExistence type="predicted"/>
<gene>
    <name evidence="3" type="ORF">EJ02DRAFT_440643</name>
</gene>
<feature type="signal peptide" evidence="1">
    <location>
        <begin position="1"/>
        <end position="23"/>
    </location>
</feature>
<accession>A0A6A5T5T5</accession>
<dbReference type="AlphaFoldDB" id="A0A6A5T5T5"/>
<keyword evidence="1" id="KW-0732">Signal</keyword>
<dbReference type="OrthoDB" id="3565018at2759"/>
<dbReference type="InterPro" id="IPR056002">
    <property type="entry name" value="DUF7580"/>
</dbReference>
<evidence type="ECO:0000313" key="4">
    <source>
        <dbReference type="Proteomes" id="UP000800038"/>
    </source>
</evidence>
<dbReference type="PANTHER" id="PTHR35186">
    <property type="entry name" value="ANK_REP_REGION DOMAIN-CONTAINING PROTEIN"/>
    <property type="match status" value="1"/>
</dbReference>
<dbReference type="Pfam" id="PF24476">
    <property type="entry name" value="DUF7580"/>
    <property type="match status" value="1"/>
</dbReference>
<dbReference type="EMBL" id="ML976000">
    <property type="protein sequence ID" value="KAF1947079.1"/>
    <property type="molecule type" value="Genomic_DNA"/>
</dbReference>